<feature type="non-terminal residue" evidence="2">
    <location>
        <position position="1"/>
    </location>
</feature>
<evidence type="ECO:0000313" key="3">
    <source>
        <dbReference type="Proteomes" id="UP000554482"/>
    </source>
</evidence>
<gene>
    <name evidence="2" type="ORF">FRX31_024986</name>
</gene>
<dbReference type="Gene3D" id="3.90.190.10">
    <property type="entry name" value="Protein tyrosine phosphatase superfamily"/>
    <property type="match status" value="1"/>
</dbReference>
<proteinExistence type="predicted"/>
<organism evidence="2 3">
    <name type="scientific">Thalictrum thalictroides</name>
    <name type="common">Rue-anemone</name>
    <name type="synonym">Anemone thalictroides</name>
    <dbReference type="NCBI Taxonomy" id="46969"/>
    <lineage>
        <taxon>Eukaryota</taxon>
        <taxon>Viridiplantae</taxon>
        <taxon>Streptophyta</taxon>
        <taxon>Embryophyta</taxon>
        <taxon>Tracheophyta</taxon>
        <taxon>Spermatophyta</taxon>
        <taxon>Magnoliopsida</taxon>
        <taxon>Ranunculales</taxon>
        <taxon>Ranunculaceae</taxon>
        <taxon>Thalictroideae</taxon>
        <taxon>Thalictrum</taxon>
    </lineage>
</organism>
<feature type="chain" id="PRO_5029637857" evidence="1">
    <location>
        <begin position="19"/>
        <end position="246"/>
    </location>
</feature>
<dbReference type="EMBL" id="JABWDY010030726">
    <property type="protein sequence ID" value="KAF5185427.1"/>
    <property type="molecule type" value="Genomic_DNA"/>
</dbReference>
<keyword evidence="3" id="KW-1185">Reference proteome</keyword>
<comment type="caution">
    <text evidence="2">The sequence shown here is derived from an EMBL/GenBank/DDBJ whole genome shotgun (WGS) entry which is preliminary data.</text>
</comment>
<sequence length="246" mass="27570">HGRSVAVVCALLVALGVAENWKNAEEIIRGRRPCIRMNSLHRKHLEEWSKNRLAPIKNEEMGVSSVILSEASENLRQKRSHSKSENKTAFTIPCFASISSDDIAFLDQLLNSAEEGDQEVLDFGSEHDPDEEETLDERRFENVIQLSQILFSAMIEEDGIEESNFDDEKNDGTSAIVHDPSGESIYASEEPYDGDILKSETGKTAMVPSQGCSDISLDDSQYQNMSFEERSSVELESVGIYYKEQL</sequence>
<dbReference type="AlphaFoldDB" id="A0A7J6VL24"/>
<feature type="signal peptide" evidence="1">
    <location>
        <begin position="1"/>
        <end position="18"/>
    </location>
</feature>
<name>A0A7J6VL24_THATH</name>
<protein>
    <submittedName>
        <fullName evidence="2">Dual specificity phosphatase</fullName>
    </submittedName>
</protein>
<evidence type="ECO:0000313" key="2">
    <source>
        <dbReference type="EMBL" id="KAF5185427.1"/>
    </source>
</evidence>
<keyword evidence="1" id="KW-0732">Signal</keyword>
<dbReference type="InterPro" id="IPR029021">
    <property type="entry name" value="Prot-tyrosine_phosphatase-like"/>
</dbReference>
<accession>A0A7J6VL24</accession>
<reference evidence="2 3" key="1">
    <citation type="submission" date="2020-06" db="EMBL/GenBank/DDBJ databases">
        <title>Transcriptomic and genomic resources for Thalictrum thalictroides and T. hernandezii: Facilitating candidate gene discovery in an emerging model plant lineage.</title>
        <authorList>
            <person name="Arias T."/>
            <person name="Riano-Pachon D.M."/>
            <person name="Di Stilio V.S."/>
        </authorList>
    </citation>
    <scope>NUCLEOTIDE SEQUENCE [LARGE SCALE GENOMIC DNA]</scope>
    <source>
        <strain evidence="3">cv. WT478/WT964</strain>
        <tissue evidence="2">Leaves</tissue>
    </source>
</reference>
<dbReference type="OrthoDB" id="10438514at2759"/>
<dbReference type="PANTHER" id="PTHR47216:SF4">
    <property type="entry name" value="OS01G0859400 PROTEIN"/>
    <property type="match status" value="1"/>
</dbReference>
<evidence type="ECO:0000256" key="1">
    <source>
        <dbReference type="SAM" id="SignalP"/>
    </source>
</evidence>
<dbReference type="PANTHER" id="PTHR47216">
    <property type="match status" value="1"/>
</dbReference>
<dbReference type="Proteomes" id="UP000554482">
    <property type="component" value="Unassembled WGS sequence"/>
</dbReference>